<feature type="transmembrane region" description="Helical" evidence="13">
    <location>
        <begin position="21"/>
        <end position="42"/>
    </location>
</feature>
<evidence type="ECO:0000256" key="9">
    <source>
        <dbReference type="ARBA" id="ARBA00022989"/>
    </source>
</evidence>
<dbReference type="InterPro" id="IPR048279">
    <property type="entry name" value="MdtK-like"/>
</dbReference>
<feature type="transmembrane region" description="Helical" evidence="13">
    <location>
        <begin position="372"/>
        <end position="394"/>
    </location>
</feature>
<evidence type="ECO:0000313" key="14">
    <source>
        <dbReference type="EMBL" id="HJC23038.1"/>
    </source>
</evidence>
<comment type="similarity">
    <text evidence="3">Belongs to the multi antimicrobial extrusion (MATE) (TC 2.A.66.1) family.</text>
</comment>
<dbReference type="GO" id="GO:0006811">
    <property type="term" value="P:monoatomic ion transport"/>
    <property type="evidence" value="ECO:0007669"/>
    <property type="project" value="UniProtKB-KW"/>
</dbReference>
<feature type="transmembrane region" description="Helical" evidence="13">
    <location>
        <begin position="431"/>
        <end position="450"/>
    </location>
</feature>
<keyword evidence="10" id="KW-0406">Ion transport</keyword>
<feature type="transmembrane region" description="Helical" evidence="13">
    <location>
        <begin position="62"/>
        <end position="84"/>
    </location>
</feature>
<keyword evidence="5" id="KW-0813">Transport</keyword>
<evidence type="ECO:0000256" key="11">
    <source>
        <dbReference type="ARBA" id="ARBA00023136"/>
    </source>
</evidence>
<feature type="transmembrane region" description="Helical" evidence="13">
    <location>
        <begin position="401"/>
        <end position="419"/>
    </location>
</feature>
<evidence type="ECO:0000256" key="12">
    <source>
        <dbReference type="ARBA" id="ARBA00031636"/>
    </source>
</evidence>
<protein>
    <recommendedName>
        <fullName evidence="4">Probable multidrug resistance protein NorM</fullName>
    </recommendedName>
    <alternativeName>
        <fullName evidence="12">Multidrug-efflux transporter</fullName>
    </alternativeName>
</protein>
<proteinExistence type="inferred from homology"/>
<name>A0A9D2SP47_9FIRM</name>
<organism evidence="14 15">
    <name type="scientific">Candidatus Eisenbergiella merdavium</name>
    <dbReference type="NCBI Taxonomy" id="2838551"/>
    <lineage>
        <taxon>Bacteria</taxon>
        <taxon>Bacillati</taxon>
        <taxon>Bacillota</taxon>
        <taxon>Clostridia</taxon>
        <taxon>Lachnospirales</taxon>
        <taxon>Lachnospiraceae</taxon>
        <taxon>Eisenbergiella</taxon>
    </lineage>
</organism>
<evidence type="ECO:0000256" key="1">
    <source>
        <dbReference type="ARBA" id="ARBA00003408"/>
    </source>
</evidence>
<evidence type="ECO:0000256" key="3">
    <source>
        <dbReference type="ARBA" id="ARBA00010199"/>
    </source>
</evidence>
<keyword evidence="6" id="KW-0050">Antiport</keyword>
<dbReference type="PIRSF" id="PIRSF006603">
    <property type="entry name" value="DinF"/>
    <property type="match status" value="1"/>
</dbReference>
<evidence type="ECO:0000256" key="8">
    <source>
        <dbReference type="ARBA" id="ARBA00022692"/>
    </source>
</evidence>
<evidence type="ECO:0000256" key="10">
    <source>
        <dbReference type="ARBA" id="ARBA00023065"/>
    </source>
</evidence>
<dbReference type="Proteomes" id="UP000823891">
    <property type="component" value="Unassembled WGS sequence"/>
</dbReference>
<evidence type="ECO:0000256" key="6">
    <source>
        <dbReference type="ARBA" id="ARBA00022449"/>
    </source>
</evidence>
<dbReference type="GO" id="GO:0042910">
    <property type="term" value="F:xenobiotic transmembrane transporter activity"/>
    <property type="evidence" value="ECO:0007669"/>
    <property type="project" value="InterPro"/>
</dbReference>
<comment type="caution">
    <text evidence="14">The sequence shown here is derived from an EMBL/GenBank/DDBJ whole genome shotgun (WGS) entry which is preliminary data.</text>
</comment>
<feature type="transmembrane region" description="Helical" evidence="13">
    <location>
        <begin position="173"/>
        <end position="195"/>
    </location>
</feature>
<dbReference type="Pfam" id="PF01554">
    <property type="entry name" value="MatE"/>
    <property type="match status" value="2"/>
</dbReference>
<reference evidence="14" key="1">
    <citation type="journal article" date="2021" name="PeerJ">
        <title>Extensive microbial diversity within the chicken gut microbiome revealed by metagenomics and culture.</title>
        <authorList>
            <person name="Gilroy R."/>
            <person name="Ravi A."/>
            <person name="Getino M."/>
            <person name="Pursley I."/>
            <person name="Horton D.L."/>
            <person name="Alikhan N.F."/>
            <person name="Baker D."/>
            <person name="Gharbi K."/>
            <person name="Hall N."/>
            <person name="Watson M."/>
            <person name="Adriaenssens E.M."/>
            <person name="Foster-Nyarko E."/>
            <person name="Jarju S."/>
            <person name="Secka A."/>
            <person name="Antonio M."/>
            <person name="Oren A."/>
            <person name="Chaudhuri R.R."/>
            <person name="La Ragione R."/>
            <person name="Hildebrand F."/>
            <person name="Pallen M.J."/>
        </authorList>
    </citation>
    <scope>NUCLEOTIDE SEQUENCE</scope>
    <source>
        <strain evidence="14">USAMLcec2-132</strain>
    </source>
</reference>
<dbReference type="InterPro" id="IPR050222">
    <property type="entry name" value="MATE_MdtK"/>
</dbReference>
<dbReference type="GO" id="GO:0015297">
    <property type="term" value="F:antiporter activity"/>
    <property type="evidence" value="ECO:0007669"/>
    <property type="project" value="UniProtKB-KW"/>
</dbReference>
<feature type="transmembrane region" description="Helical" evidence="13">
    <location>
        <begin position="142"/>
        <end position="161"/>
    </location>
</feature>
<sequence>MKNEERVQDESFRGYALQENMWVVLLKTGTPLAFYQALNTLYKMLDSLMASHINAETVSTVAYLSQISITVSSVGMGLATGSSLKISEAYGAGNDKLVGERVGNLFALCGLLAAVLLLSIPFTPIILRVAGTPKDLIEMGSTYFSIEMAGIAITFFNNAYIAVERARGNTKRIFWLNMAVILIKLSLTACFIYLLQCGITMIALAGVLSQGFLMGMGLYYISKKGSVFRLSAERLRLKKETAVPLMKISLPVMAEKAAFSSGKVIVNAMCSVYGSLTVGALGICNNLTGIFSNAQSGYQEGCSAIISQNLGAGKPGRALEAFKKIFVINVIFGTLGLVISFASIETISYLYACSSEGLNVEFRAVILNIFRYDALGTIVPWGISASVMAFMYSLGKTGKILFINLCRLFLFRILFLRWLQRFTTLGSESVGIVMLASNTLTAVLACILSVSDIRTFCRKNNLTFIRRI</sequence>
<dbReference type="PANTHER" id="PTHR43298">
    <property type="entry name" value="MULTIDRUG RESISTANCE PROTEIN NORM-RELATED"/>
    <property type="match status" value="1"/>
</dbReference>
<evidence type="ECO:0000256" key="7">
    <source>
        <dbReference type="ARBA" id="ARBA00022475"/>
    </source>
</evidence>
<keyword evidence="7" id="KW-1003">Cell membrane</keyword>
<evidence type="ECO:0000313" key="15">
    <source>
        <dbReference type="Proteomes" id="UP000823891"/>
    </source>
</evidence>
<feature type="transmembrane region" description="Helical" evidence="13">
    <location>
        <begin position="105"/>
        <end position="130"/>
    </location>
</feature>
<dbReference type="InterPro" id="IPR002528">
    <property type="entry name" value="MATE_fam"/>
</dbReference>
<evidence type="ECO:0000256" key="5">
    <source>
        <dbReference type="ARBA" id="ARBA00022448"/>
    </source>
</evidence>
<feature type="transmembrane region" description="Helical" evidence="13">
    <location>
        <begin position="326"/>
        <end position="352"/>
    </location>
</feature>
<evidence type="ECO:0000256" key="13">
    <source>
        <dbReference type="SAM" id="Phobius"/>
    </source>
</evidence>
<keyword evidence="8 13" id="KW-0812">Transmembrane</keyword>
<comment type="subcellular location">
    <subcellularLocation>
        <location evidence="2">Cell membrane</location>
        <topology evidence="2">Multi-pass membrane protein</topology>
    </subcellularLocation>
</comment>
<reference evidence="14" key="2">
    <citation type="submission" date="2021-04" db="EMBL/GenBank/DDBJ databases">
        <authorList>
            <person name="Gilroy R."/>
        </authorList>
    </citation>
    <scope>NUCLEOTIDE SEQUENCE</scope>
    <source>
        <strain evidence="14">USAMLcec2-132</strain>
    </source>
</reference>
<dbReference type="GO" id="GO:0005886">
    <property type="term" value="C:plasma membrane"/>
    <property type="evidence" value="ECO:0007669"/>
    <property type="project" value="UniProtKB-SubCell"/>
</dbReference>
<dbReference type="AlphaFoldDB" id="A0A9D2SP47"/>
<comment type="function">
    <text evidence="1">Multidrug efflux pump.</text>
</comment>
<gene>
    <name evidence="14" type="ORF">H9761_04955</name>
</gene>
<evidence type="ECO:0000256" key="2">
    <source>
        <dbReference type="ARBA" id="ARBA00004651"/>
    </source>
</evidence>
<keyword evidence="9 13" id="KW-1133">Transmembrane helix</keyword>
<evidence type="ECO:0000256" key="4">
    <source>
        <dbReference type="ARBA" id="ARBA00020268"/>
    </source>
</evidence>
<accession>A0A9D2SP47</accession>
<dbReference type="EMBL" id="DWWS01000018">
    <property type="protein sequence ID" value="HJC23038.1"/>
    <property type="molecule type" value="Genomic_DNA"/>
</dbReference>
<dbReference type="PANTHER" id="PTHR43298:SF2">
    <property type="entry name" value="FMN_FAD EXPORTER YEEO-RELATED"/>
    <property type="match status" value="1"/>
</dbReference>
<feature type="transmembrane region" description="Helical" evidence="13">
    <location>
        <begin position="201"/>
        <end position="221"/>
    </location>
</feature>
<keyword evidence="11 13" id="KW-0472">Membrane</keyword>